<feature type="compositionally biased region" description="Polar residues" evidence="1">
    <location>
        <begin position="410"/>
        <end position="428"/>
    </location>
</feature>
<dbReference type="AlphaFoldDB" id="A0A177TER1"/>
<evidence type="ECO:0000256" key="1">
    <source>
        <dbReference type="SAM" id="MobiDB-lite"/>
    </source>
</evidence>
<protein>
    <recommendedName>
        <fullName evidence="5">G-protein coupled receptors family 1 profile domain-containing protein</fullName>
    </recommendedName>
</protein>
<gene>
    <name evidence="3" type="ORF">A4X13_0g3366</name>
</gene>
<keyword evidence="2" id="KW-0472">Membrane</keyword>
<keyword evidence="2" id="KW-1133">Transmembrane helix</keyword>
<feature type="region of interest" description="Disordered" evidence="1">
    <location>
        <begin position="387"/>
        <end position="435"/>
    </location>
</feature>
<feature type="transmembrane region" description="Helical" evidence="2">
    <location>
        <begin position="20"/>
        <end position="39"/>
    </location>
</feature>
<feature type="transmembrane region" description="Helical" evidence="2">
    <location>
        <begin position="218"/>
        <end position="242"/>
    </location>
</feature>
<keyword evidence="2" id="KW-0812">Transmembrane</keyword>
<reference evidence="3" key="1">
    <citation type="submission" date="2016-04" db="EMBL/GenBank/DDBJ databases">
        <authorList>
            <person name="Nguyen H.D."/>
            <person name="Samba Siva P."/>
            <person name="Cullis J."/>
            <person name="Levesque C.A."/>
            <person name="Hambleton S."/>
        </authorList>
    </citation>
    <scope>NUCLEOTIDE SEQUENCE</scope>
    <source>
        <strain evidence="3">DAOMC 236416</strain>
    </source>
</reference>
<feature type="compositionally biased region" description="Polar residues" evidence="1">
    <location>
        <begin position="321"/>
        <end position="337"/>
    </location>
</feature>
<keyword evidence="4" id="KW-1185">Reference proteome</keyword>
<feature type="transmembrane region" description="Helical" evidence="2">
    <location>
        <begin position="91"/>
        <end position="113"/>
    </location>
</feature>
<proteinExistence type="predicted"/>
<dbReference type="EMBL" id="LWDF02000186">
    <property type="protein sequence ID" value="KAE8254564.1"/>
    <property type="molecule type" value="Genomic_DNA"/>
</dbReference>
<organism evidence="3 4">
    <name type="scientific">Tilletia indica</name>
    <dbReference type="NCBI Taxonomy" id="43049"/>
    <lineage>
        <taxon>Eukaryota</taxon>
        <taxon>Fungi</taxon>
        <taxon>Dikarya</taxon>
        <taxon>Basidiomycota</taxon>
        <taxon>Ustilaginomycotina</taxon>
        <taxon>Exobasidiomycetes</taxon>
        <taxon>Tilletiales</taxon>
        <taxon>Tilletiaceae</taxon>
        <taxon>Tilletia</taxon>
    </lineage>
</organism>
<comment type="caution">
    <text evidence="3">The sequence shown here is derived from an EMBL/GenBank/DDBJ whole genome shotgun (WGS) entry which is preliminary data.</text>
</comment>
<evidence type="ECO:0000313" key="4">
    <source>
        <dbReference type="Proteomes" id="UP000077521"/>
    </source>
</evidence>
<name>A0A177TER1_9BASI</name>
<evidence type="ECO:0000256" key="2">
    <source>
        <dbReference type="SAM" id="Phobius"/>
    </source>
</evidence>
<reference evidence="3" key="2">
    <citation type="journal article" date="2019" name="IMA Fungus">
        <title>Genome sequencing and comparison of five Tilletia species to identify candidate genes for the detection of regulated species infecting wheat.</title>
        <authorList>
            <person name="Nguyen H.D.T."/>
            <person name="Sultana T."/>
            <person name="Kesanakurti P."/>
            <person name="Hambleton S."/>
        </authorList>
    </citation>
    <scope>NUCLEOTIDE SEQUENCE</scope>
    <source>
        <strain evidence="3">DAOMC 236416</strain>
    </source>
</reference>
<feature type="transmembrane region" description="Helical" evidence="2">
    <location>
        <begin position="134"/>
        <end position="157"/>
    </location>
</feature>
<dbReference type="Proteomes" id="UP000077521">
    <property type="component" value="Unassembled WGS sequence"/>
</dbReference>
<feature type="transmembrane region" description="Helical" evidence="2">
    <location>
        <begin position="271"/>
        <end position="295"/>
    </location>
</feature>
<evidence type="ECO:0000313" key="3">
    <source>
        <dbReference type="EMBL" id="KAE8254564.1"/>
    </source>
</evidence>
<accession>A0A177TER1</accession>
<evidence type="ECO:0008006" key="5">
    <source>
        <dbReference type="Google" id="ProtNLM"/>
    </source>
</evidence>
<feature type="compositionally biased region" description="Basic and acidic residues" evidence="1">
    <location>
        <begin position="387"/>
        <end position="396"/>
    </location>
</feature>
<feature type="transmembrane region" description="Helical" evidence="2">
    <location>
        <begin position="51"/>
        <end position="79"/>
    </location>
</feature>
<feature type="region of interest" description="Disordered" evidence="1">
    <location>
        <begin position="306"/>
        <end position="351"/>
    </location>
</feature>
<sequence>MADNAAQIAGSYAHNLATGVAVLGAYTSLLFITLIFLVLMSTPLSRRRPIFWFQAVSAVMLIVSRIAIIQVAITFLRAIVESASFDLRKSALLVVLEITAWVPLMLLDATLVLKAMAFFPTTRAMYRPIGPLSRFLPVAIPVICLIIRIPNYVAWLPCAAQTTTAPKCERLQPIDNLLQIIGNGYATGVILLETHRLRKSSVPGNVIRSSDLVLRLKLLVEATLLSFLPVVILQVILCVFVFRFPHSLNVKVALGLEGNTFDRLSGSDNIAFAYLHLANANFVGSCVFSVIATSYQPIRILAAKRDRAPSTPGDSGEGRTFQPSRIGSSAWGSSRQPASVDPSTDHSEPVPRRNKSLFKMFATELEIVQPASASEDISEVERVLPDEHTAMQDMSRRSSRATRPPLRRYSVSSTSDFYHTKNVSQGSIRTLGGEP</sequence>